<feature type="domain" description="HTH araC/xylS-type" evidence="5">
    <location>
        <begin position="169"/>
        <end position="268"/>
    </location>
</feature>
<comment type="caution">
    <text evidence="4">Lacks conserved residue(s) required for the propagation of feature annotation.</text>
</comment>
<keyword evidence="2 7" id="KW-0238">DNA-binding</keyword>
<dbReference type="InterPro" id="IPR020449">
    <property type="entry name" value="Tscrpt_reg_AraC-type_HTH"/>
</dbReference>
<dbReference type="SUPFAM" id="SSF46689">
    <property type="entry name" value="Homeodomain-like"/>
    <property type="match status" value="2"/>
</dbReference>
<dbReference type="GO" id="GO:0003677">
    <property type="term" value="F:DNA binding"/>
    <property type="evidence" value="ECO:0007669"/>
    <property type="project" value="UniProtKB-KW"/>
</dbReference>
<dbReference type="Pfam" id="PF12833">
    <property type="entry name" value="HTH_18"/>
    <property type="match status" value="1"/>
</dbReference>
<reference evidence="7 8" key="1">
    <citation type="submission" date="2022-12" db="EMBL/GenBank/DDBJ databases">
        <title>Draft genome sequence of Paenibacillus sp. dW9.</title>
        <authorList>
            <person name="Choi E.-W."/>
            <person name="Kim D.-U."/>
        </authorList>
    </citation>
    <scope>NUCLEOTIDE SEQUENCE [LARGE SCALE GENOMIC DNA]</scope>
    <source>
        <strain evidence="8">dW9</strain>
    </source>
</reference>
<evidence type="ECO:0000313" key="8">
    <source>
        <dbReference type="Proteomes" id="UP001527882"/>
    </source>
</evidence>
<dbReference type="Gene3D" id="3.40.50.2300">
    <property type="match status" value="1"/>
</dbReference>
<protein>
    <submittedName>
        <fullName evidence="7">DNA-binding response regulator</fullName>
    </submittedName>
</protein>
<evidence type="ECO:0000313" key="7">
    <source>
        <dbReference type="EMBL" id="MCZ8515430.1"/>
    </source>
</evidence>
<dbReference type="SUPFAM" id="SSF52172">
    <property type="entry name" value="CheY-like"/>
    <property type="match status" value="1"/>
</dbReference>
<keyword evidence="1" id="KW-0805">Transcription regulation</keyword>
<evidence type="ECO:0000256" key="4">
    <source>
        <dbReference type="PROSITE-ProRule" id="PRU00169"/>
    </source>
</evidence>
<dbReference type="Proteomes" id="UP001527882">
    <property type="component" value="Unassembled WGS sequence"/>
</dbReference>
<evidence type="ECO:0000256" key="3">
    <source>
        <dbReference type="ARBA" id="ARBA00023163"/>
    </source>
</evidence>
<evidence type="ECO:0000259" key="5">
    <source>
        <dbReference type="PROSITE" id="PS01124"/>
    </source>
</evidence>
<dbReference type="PROSITE" id="PS01124">
    <property type="entry name" value="HTH_ARAC_FAMILY_2"/>
    <property type="match status" value="1"/>
</dbReference>
<dbReference type="InterPro" id="IPR009057">
    <property type="entry name" value="Homeodomain-like_sf"/>
</dbReference>
<evidence type="ECO:0000256" key="2">
    <source>
        <dbReference type="ARBA" id="ARBA00023125"/>
    </source>
</evidence>
<sequence>MDIVILSGYDEFAYAQQGLRYGVADYLLKPVREEQVYEILTKTACKLEAARKAKEQRGFWLQECKKAAEQIAEHVWLLNEEEAIRAWIEFMRRLEIAKPGAGTIRNAADDLIALLQGELQLRGDEESAEMDPVPSAAEDDLLELVKNGLIDIMNRIRQSRNWGLYHPVRKALAFIHDRLSDPELSMQQAAAETGMSISYFSRSFKEEMGISFTEYVIRRRMEHAKELLLEAGSKTYEIAWAVGYMDYPHFAKSFKKWYGLSPTEYKKRMTGF</sequence>
<organism evidence="7 8">
    <name type="scientific">Paenibacillus gyeongsangnamensis</name>
    <dbReference type="NCBI Taxonomy" id="3388067"/>
    <lineage>
        <taxon>Bacteria</taxon>
        <taxon>Bacillati</taxon>
        <taxon>Bacillota</taxon>
        <taxon>Bacilli</taxon>
        <taxon>Bacillales</taxon>
        <taxon>Paenibacillaceae</taxon>
        <taxon>Paenibacillus</taxon>
    </lineage>
</organism>
<evidence type="ECO:0000259" key="6">
    <source>
        <dbReference type="PROSITE" id="PS50110"/>
    </source>
</evidence>
<proteinExistence type="predicted"/>
<keyword evidence="3" id="KW-0804">Transcription</keyword>
<accession>A0ABT4QEW8</accession>
<feature type="domain" description="Response regulatory" evidence="6">
    <location>
        <begin position="1"/>
        <end position="44"/>
    </location>
</feature>
<dbReference type="RefSeq" id="WP_269883955.1">
    <property type="nucleotide sequence ID" value="NZ_JAQAGZ010000017.1"/>
</dbReference>
<dbReference type="SMART" id="SM00342">
    <property type="entry name" value="HTH_ARAC"/>
    <property type="match status" value="1"/>
</dbReference>
<dbReference type="PANTHER" id="PTHR43280:SF28">
    <property type="entry name" value="HTH-TYPE TRANSCRIPTIONAL ACTIVATOR RHAS"/>
    <property type="match status" value="1"/>
</dbReference>
<keyword evidence="8" id="KW-1185">Reference proteome</keyword>
<dbReference type="InterPro" id="IPR001789">
    <property type="entry name" value="Sig_transdc_resp-reg_receiver"/>
</dbReference>
<dbReference type="PRINTS" id="PR00032">
    <property type="entry name" value="HTHARAC"/>
</dbReference>
<dbReference type="InterPro" id="IPR011006">
    <property type="entry name" value="CheY-like_superfamily"/>
</dbReference>
<dbReference type="EMBL" id="JAQAGZ010000017">
    <property type="protein sequence ID" value="MCZ8515430.1"/>
    <property type="molecule type" value="Genomic_DNA"/>
</dbReference>
<dbReference type="Gene3D" id="1.10.10.60">
    <property type="entry name" value="Homeodomain-like"/>
    <property type="match status" value="2"/>
</dbReference>
<name>A0ABT4QEW8_9BACL</name>
<dbReference type="PANTHER" id="PTHR43280">
    <property type="entry name" value="ARAC-FAMILY TRANSCRIPTIONAL REGULATOR"/>
    <property type="match status" value="1"/>
</dbReference>
<evidence type="ECO:0000256" key="1">
    <source>
        <dbReference type="ARBA" id="ARBA00023015"/>
    </source>
</evidence>
<gene>
    <name evidence="7" type="ORF">O9H85_24085</name>
</gene>
<dbReference type="InterPro" id="IPR018060">
    <property type="entry name" value="HTH_AraC"/>
</dbReference>
<comment type="caution">
    <text evidence="7">The sequence shown here is derived from an EMBL/GenBank/DDBJ whole genome shotgun (WGS) entry which is preliminary data.</text>
</comment>
<dbReference type="PROSITE" id="PS50110">
    <property type="entry name" value="RESPONSE_REGULATORY"/>
    <property type="match status" value="1"/>
</dbReference>